<dbReference type="OrthoDB" id="6339427at2759"/>
<dbReference type="InterPro" id="IPR050814">
    <property type="entry name" value="Myo-inositol_Transporter"/>
</dbReference>
<dbReference type="GO" id="GO:0015791">
    <property type="term" value="P:polyol transmembrane transport"/>
    <property type="evidence" value="ECO:0007669"/>
    <property type="project" value="UniProtKB-ARBA"/>
</dbReference>
<dbReference type="PANTHER" id="PTHR48020:SF40">
    <property type="entry name" value="MAJOR FACILITATOR SUPERFAMILY (MFS) PROFILE DOMAIN-CONTAINING PROTEIN"/>
    <property type="match status" value="1"/>
</dbReference>
<evidence type="ECO:0000256" key="3">
    <source>
        <dbReference type="ARBA" id="ARBA00022448"/>
    </source>
</evidence>
<organism evidence="9 10">
    <name type="scientific">Cercospora kikuchii</name>
    <dbReference type="NCBI Taxonomy" id="84275"/>
    <lineage>
        <taxon>Eukaryota</taxon>
        <taxon>Fungi</taxon>
        <taxon>Dikarya</taxon>
        <taxon>Ascomycota</taxon>
        <taxon>Pezizomycotina</taxon>
        <taxon>Dothideomycetes</taxon>
        <taxon>Dothideomycetidae</taxon>
        <taxon>Mycosphaerellales</taxon>
        <taxon>Mycosphaerellaceae</taxon>
        <taxon>Cercospora</taxon>
    </lineage>
</organism>
<comment type="similarity">
    <text evidence="2">Belongs to the major facilitator superfamily. Sugar transporter (TC 2.A.1.1) family.</text>
</comment>
<dbReference type="InterPro" id="IPR036259">
    <property type="entry name" value="MFS_trans_sf"/>
</dbReference>
<dbReference type="GeneID" id="68298117"/>
<name>A0A9P3L2T1_9PEZI</name>
<dbReference type="PROSITE" id="PS50850">
    <property type="entry name" value="MFS"/>
    <property type="match status" value="1"/>
</dbReference>
<dbReference type="AlphaFoldDB" id="A0A9P3L2T1"/>
<comment type="caution">
    <text evidence="9">The sequence shown here is derived from an EMBL/GenBank/DDBJ whole genome shotgun (WGS) entry which is preliminary data.</text>
</comment>
<keyword evidence="4 7" id="KW-0812">Transmembrane</keyword>
<feature type="transmembrane region" description="Helical" evidence="7">
    <location>
        <begin position="557"/>
        <end position="578"/>
    </location>
</feature>
<accession>A0A9P3L2T1</accession>
<feature type="transmembrane region" description="Helical" evidence="7">
    <location>
        <begin position="236"/>
        <end position="259"/>
    </location>
</feature>
<feature type="transmembrane region" description="Helical" evidence="7">
    <location>
        <begin position="468"/>
        <end position="488"/>
    </location>
</feature>
<evidence type="ECO:0000313" key="9">
    <source>
        <dbReference type="EMBL" id="GIZ49512.1"/>
    </source>
</evidence>
<feature type="transmembrane region" description="Helical" evidence="7">
    <location>
        <begin position="523"/>
        <end position="545"/>
    </location>
</feature>
<dbReference type="RefSeq" id="XP_044663999.1">
    <property type="nucleotide sequence ID" value="XM_044808064.1"/>
</dbReference>
<dbReference type="InterPro" id="IPR020846">
    <property type="entry name" value="MFS_dom"/>
</dbReference>
<keyword evidence="10" id="KW-1185">Reference proteome</keyword>
<dbReference type="EMBL" id="BOLY01000009">
    <property type="protein sequence ID" value="GIZ49512.1"/>
    <property type="molecule type" value="Genomic_DNA"/>
</dbReference>
<dbReference type="InterPro" id="IPR003663">
    <property type="entry name" value="Sugar/inositol_transpt"/>
</dbReference>
<protein>
    <recommendedName>
        <fullName evidence="8">Major facilitator superfamily (MFS) profile domain-containing protein</fullName>
    </recommendedName>
</protein>
<dbReference type="SUPFAM" id="SSF103473">
    <property type="entry name" value="MFS general substrate transporter"/>
    <property type="match status" value="1"/>
</dbReference>
<dbReference type="GO" id="GO:0016020">
    <property type="term" value="C:membrane"/>
    <property type="evidence" value="ECO:0007669"/>
    <property type="project" value="UniProtKB-SubCell"/>
</dbReference>
<feature type="transmembrane region" description="Helical" evidence="7">
    <location>
        <begin position="172"/>
        <end position="194"/>
    </location>
</feature>
<comment type="subcellular location">
    <subcellularLocation>
        <location evidence="1">Membrane</location>
        <topology evidence="1">Multi-pass membrane protein</topology>
    </subcellularLocation>
</comment>
<dbReference type="Proteomes" id="UP000825890">
    <property type="component" value="Unassembled WGS sequence"/>
</dbReference>
<evidence type="ECO:0000256" key="7">
    <source>
        <dbReference type="SAM" id="Phobius"/>
    </source>
</evidence>
<evidence type="ECO:0000256" key="6">
    <source>
        <dbReference type="ARBA" id="ARBA00023136"/>
    </source>
</evidence>
<evidence type="ECO:0000256" key="2">
    <source>
        <dbReference type="ARBA" id="ARBA00010992"/>
    </source>
</evidence>
<evidence type="ECO:0000256" key="5">
    <source>
        <dbReference type="ARBA" id="ARBA00022989"/>
    </source>
</evidence>
<dbReference type="GO" id="GO:0022857">
    <property type="term" value="F:transmembrane transporter activity"/>
    <property type="evidence" value="ECO:0007669"/>
    <property type="project" value="InterPro"/>
</dbReference>
<dbReference type="Pfam" id="PF00083">
    <property type="entry name" value="Sugar_tr"/>
    <property type="match status" value="1"/>
</dbReference>
<proteinExistence type="inferred from homology"/>
<keyword evidence="5 7" id="KW-1133">Transmembrane helix</keyword>
<feature type="transmembrane region" description="Helical" evidence="7">
    <location>
        <begin position="495"/>
        <end position="517"/>
    </location>
</feature>
<evidence type="ECO:0000313" key="10">
    <source>
        <dbReference type="Proteomes" id="UP000825890"/>
    </source>
</evidence>
<dbReference type="Gene3D" id="1.20.1250.20">
    <property type="entry name" value="MFS general substrate transporter like domains"/>
    <property type="match status" value="1"/>
</dbReference>
<sequence>MAGRDTHRIDHPFEDLSDKQVDGRADRLVEEYGLQVWRTTFVKAARVLRNPRTWRAVEQIDANGVAGLAPVERADLQREEQEAMDHVDSKAPWTLGFWRKHPAHLKKRADEPPRKSGFWHQPKELRTTIIILCIGAVVQGWNQTGSNGANLTWPVDLLNPTRSSCEAQGDQAWLFAIVNAAPWFSAAIFALLLSDPANELLFGRRAAIIVSAIFILAASVGGALVKTWQQFLACRIILGIGMGCKASVVAVFAAEVAPARIRGSLVMNWQLFDAFGIFLGFSANLMVAPLGTTSWRWMTASSAFPTIILLALAVIACPESPRFLMGKGKDYYPEAYETLSRLRGSRILAAKELLYTHYQQNVELSIARHVDSIHNDRPVDSDDERDDDVGRVDHIVARTQSPNLVQKFGQLFTIPRIRNATLTAVVAMIAQQLCGVNVLIFYSSTIFATTSGVLCEDVDSRDLVRPLMMSWGIGLVNFLFAFPAYWLIDQKGRRWLLTTTLPFLLVFMGAAALSYVGGSHDEALAVFSYIFIAIYSWGMGPVPFTISAEVFPLDHRVAGMSFAVFTNLLGAGLLTLFVPAITASPLSHGGLLGIFTFLNLVAFVLVFCFVRETVGAADRDNPGNMTALALEELYKIFEVPAKGFWQYQVLEVIPLWMSRVRWYLGGCRTAEPRRPEPLYRWWEVNDPREMHNIVQREEMSERGHPD</sequence>
<gene>
    <name evidence="9" type="ORF">CKM354_001254200</name>
</gene>
<feature type="transmembrane region" description="Helical" evidence="7">
    <location>
        <begin position="590"/>
        <end position="610"/>
    </location>
</feature>
<evidence type="ECO:0000256" key="4">
    <source>
        <dbReference type="ARBA" id="ARBA00022692"/>
    </source>
</evidence>
<dbReference type="PROSITE" id="PS00217">
    <property type="entry name" value="SUGAR_TRANSPORT_2"/>
    <property type="match status" value="1"/>
</dbReference>
<evidence type="ECO:0000256" key="1">
    <source>
        <dbReference type="ARBA" id="ARBA00004141"/>
    </source>
</evidence>
<keyword evidence="3" id="KW-0813">Transport</keyword>
<keyword evidence="6 7" id="KW-0472">Membrane</keyword>
<feature type="transmembrane region" description="Helical" evidence="7">
    <location>
        <begin position="271"/>
        <end position="291"/>
    </location>
</feature>
<evidence type="ECO:0000259" key="8">
    <source>
        <dbReference type="PROSITE" id="PS50850"/>
    </source>
</evidence>
<dbReference type="PRINTS" id="PR00171">
    <property type="entry name" value="SUGRTRNSPORT"/>
</dbReference>
<feature type="transmembrane region" description="Helical" evidence="7">
    <location>
        <begin position="206"/>
        <end position="224"/>
    </location>
</feature>
<dbReference type="InterPro" id="IPR005829">
    <property type="entry name" value="Sugar_transporter_CS"/>
</dbReference>
<reference evidence="9 10" key="1">
    <citation type="submission" date="2021-01" db="EMBL/GenBank/DDBJ databases">
        <title>Cercospora kikuchii MAFF 305040 whole genome shotgun sequence.</title>
        <authorList>
            <person name="Kashiwa T."/>
            <person name="Suzuki T."/>
        </authorList>
    </citation>
    <scope>NUCLEOTIDE SEQUENCE [LARGE SCALE GENOMIC DNA]</scope>
    <source>
        <strain evidence="9 10">MAFF 305040</strain>
    </source>
</reference>
<dbReference type="InterPro" id="IPR005828">
    <property type="entry name" value="MFS_sugar_transport-like"/>
</dbReference>
<feature type="domain" description="Major facilitator superfamily (MFS) profile" evidence="8">
    <location>
        <begin position="128"/>
        <end position="614"/>
    </location>
</feature>
<dbReference type="GO" id="GO:0015798">
    <property type="term" value="P:myo-inositol transport"/>
    <property type="evidence" value="ECO:0007669"/>
    <property type="project" value="UniProtKB-ARBA"/>
</dbReference>
<dbReference type="PANTHER" id="PTHR48020">
    <property type="entry name" value="PROTON MYO-INOSITOL COTRANSPORTER"/>
    <property type="match status" value="1"/>
</dbReference>
<feature type="transmembrane region" description="Helical" evidence="7">
    <location>
        <begin position="422"/>
        <end position="448"/>
    </location>
</feature>